<dbReference type="SUPFAM" id="SSF50729">
    <property type="entry name" value="PH domain-like"/>
    <property type="match status" value="1"/>
</dbReference>
<dbReference type="InterPro" id="IPR036770">
    <property type="entry name" value="Ankyrin_rpt-contain_sf"/>
</dbReference>
<comment type="caution">
    <text evidence="6">The sequence shown here is derived from an EMBL/GenBank/DDBJ whole genome shotgun (WGS) entry which is preliminary data.</text>
</comment>
<evidence type="ECO:0000313" key="7">
    <source>
        <dbReference type="Proteomes" id="UP000481153"/>
    </source>
</evidence>
<dbReference type="Pfam" id="PF00397">
    <property type="entry name" value="WW"/>
    <property type="match status" value="1"/>
</dbReference>
<dbReference type="Gene3D" id="1.25.40.20">
    <property type="entry name" value="Ankyrin repeat-containing domain"/>
    <property type="match status" value="2"/>
</dbReference>
<dbReference type="EMBL" id="VJMJ01000155">
    <property type="protein sequence ID" value="KAF0730346.1"/>
    <property type="molecule type" value="Genomic_DNA"/>
</dbReference>
<evidence type="ECO:0000313" key="6">
    <source>
        <dbReference type="EMBL" id="KAF0730346.1"/>
    </source>
</evidence>
<keyword evidence="2 3" id="KW-0040">ANK repeat</keyword>
<dbReference type="AlphaFoldDB" id="A0A6G0WSE2"/>
<evidence type="ECO:0000256" key="1">
    <source>
        <dbReference type="ARBA" id="ARBA00022737"/>
    </source>
</evidence>
<dbReference type="PROSITE" id="PS01159">
    <property type="entry name" value="WW_DOMAIN_1"/>
    <property type="match status" value="1"/>
</dbReference>
<name>A0A6G0WSE2_9STRA</name>
<accession>A0A6G0WSE2</accession>
<protein>
    <recommendedName>
        <fullName evidence="5">WW domain-containing protein</fullName>
    </recommendedName>
</protein>
<feature type="repeat" description="ANK" evidence="3">
    <location>
        <begin position="292"/>
        <end position="324"/>
    </location>
</feature>
<keyword evidence="1" id="KW-0677">Repeat</keyword>
<dbReference type="PROSITE" id="PS50088">
    <property type="entry name" value="ANK_REPEAT"/>
    <property type="match status" value="2"/>
</dbReference>
<dbReference type="SMART" id="SM00248">
    <property type="entry name" value="ANK"/>
    <property type="match status" value="5"/>
</dbReference>
<feature type="repeat" description="ANK" evidence="3">
    <location>
        <begin position="223"/>
        <end position="255"/>
    </location>
</feature>
<reference evidence="6 7" key="1">
    <citation type="submission" date="2019-07" db="EMBL/GenBank/DDBJ databases">
        <title>Genomics analysis of Aphanomyces spp. identifies a new class of oomycete effector associated with host adaptation.</title>
        <authorList>
            <person name="Gaulin E."/>
        </authorList>
    </citation>
    <scope>NUCLEOTIDE SEQUENCE [LARGE SCALE GENOMIC DNA]</scope>
    <source>
        <strain evidence="6 7">ATCC 201684</strain>
    </source>
</reference>
<dbReference type="SUPFAM" id="SSF48403">
    <property type="entry name" value="Ankyrin repeat"/>
    <property type="match status" value="1"/>
</dbReference>
<evidence type="ECO:0000256" key="4">
    <source>
        <dbReference type="SAM" id="MobiDB-lite"/>
    </source>
</evidence>
<evidence type="ECO:0000256" key="3">
    <source>
        <dbReference type="PROSITE-ProRule" id="PRU00023"/>
    </source>
</evidence>
<proteinExistence type="predicted"/>
<feature type="compositionally biased region" description="Basic and acidic residues" evidence="4">
    <location>
        <begin position="455"/>
        <end position="465"/>
    </location>
</feature>
<dbReference type="CDD" id="cd00201">
    <property type="entry name" value="WW"/>
    <property type="match status" value="1"/>
</dbReference>
<keyword evidence="7" id="KW-1185">Reference proteome</keyword>
<dbReference type="InterPro" id="IPR036020">
    <property type="entry name" value="WW_dom_sf"/>
</dbReference>
<dbReference type="PANTHER" id="PTHR24198:SF165">
    <property type="entry name" value="ANKYRIN REPEAT-CONTAINING PROTEIN-RELATED"/>
    <property type="match status" value="1"/>
</dbReference>
<dbReference type="VEuPathDB" id="FungiDB:AeMF1_012527"/>
<dbReference type="PROSITE" id="PS50020">
    <property type="entry name" value="WW_DOMAIN_2"/>
    <property type="match status" value="1"/>
</dbReference>
<dbReference type="Pfam" id="PF12796">
    <property type="entry name" value="Ank_2"/>
    <property type="match status" value="1"/>
</dbReference>
<organism evidence="6 7">
    <name type="scientific">Aphanomyces euteiches</name>
    <dbReference type="NCBI Taxonomy" id="100861"/>
    <lineage>
        <taxon>Eukaryota</taxon>
        <taxon>Sar</taxon>
        <taxon>Stramenopiles</taxon>
        <taxon>Oomycota</taxon>
        <taxon>Saprolegniomycetes</taxon>
        <taxon>Saprolegniales</taxon>
        <taxon>Verrucalvaceae</taxon>
        <taxon>Aphanomyces</taxon>
    </lineage>
</organism>
<sequence>MMEAADDDSTPGAGYLWLMLHKSESSKCDFNQRNEPSQRFWFQITSFCLQWRQSPQVYQDESNRLLFTDITQVAPIASRFLRLSTLSSQMVLRAETNDDRRIWLQSLGDAVFCSGRPPGMNPIDLVYECIETGDNAYLRHLLSTNSSLVVYLDDDGNSLLLKACKSCASFDIVETLLHFGCDASLLNHEGESALLIVTATGDSNLVQLLVQTGQIDVNQKCSSGITSIHAASSTGQLHCLQLLLEYGGDVMEVDERGWSAMHYAAACAHGADTISWLIQVASCLVQWPAHHDGNTPLHVAARFGHEDIGHILLQTGASLHVENHDGNVPLQVAIAHDQTSFASMVQSLDYIAKSSQTYPDPSESQGGGAYEEATVEWSDPHCVWMQCTTPEGEIYYYNTLTFESSWHPPPTHEDNDDLSPLLASTSIDDMPLCMVPTICPLYEMDNPDVASKELLRRKKEREQRRSSRKSSNKKILME</sequence>
<dbReference type="Gene3D" id="2.20.70.10">
    <property type="match status" value="1"/>
</dbReference>
<dbReference type="PANTHER" id="PTHR24198">
    <property type="entry name" value="ANKYRIN REPEAT AND PROTEIN KINASE DOMAIN-CONTAINING PROTEIN"/>
    <property type="match status" value="1"/>
</dbReference>
<gene>
    <name evidence="6" type="ORF">Ae201684_012342</name>
</gene>
<evidence type="ECO:0000259" key="5">
    <source>
        <dbReference type="PROSITE" id="PS50020"/>
    </source>
</evidence>
<dbReference type="SUPFAM" id="SSF51045">
    <property type="entry name" value="WW domain"/>
    <property type="match status" value="1"/>
</dbReference>
<dbReference type="PROSITE" id="PS50297">
    <property type="entry name" value="ANK_REP_REGION"/>
    <property type="match status" value="2"/>
</dbReference>
<feature type="domain" description="WW" evidence="5">
    <location>
        <begin position="384"/>
        <end position="411"/>
    </location>
</feature>
<feature type="region of interest" description="Disordered" evidence="4">
    <location>
        <begin position="455"/>
        <end position="478"/>
    </location>
</feature>
<dbReference type="InterPro" id="IPR001202">
    <property type="entry name" value="WW_dom"/>
</dbReference>
<dbReference type="Proteomes" id="UP000481153">
    <property type="component" value="Unassembled WGS sequence"/>
</dbReference>
<dbReference type="InterPro" id="IPR002110">
    <property type="entry name" value="Ankyrin_rpt"/>
</dbReference>
<evidence type="ECO:0000256" key="2">
    <source>
        <dbReference type="ARBA" id="ARBA00023043"/>
    </source>
</evidence>